<gene>
    <name evidence="2" type="ORF">HER39_01965</name>
</gene>
<name>A0ABX1JJL7_9MICC</name>
<comment type="caution">
    <text evidence="2">The sequence shown here is derived from an EMBL/GenBank/DDBJ whole genome shotgun (WGS) entry which is preliminary data.</text>
</comment>
<dbReference type="PANTHER" id="PTHR43364">
    <property type="entry name" value="NADH-SPECIFIC METHYLGLYOXAL REDUCTASE-RELATED"/>
    <property type="match status" value="1"/>
</dbReference>
<evidence type="ECO:0000313" key="3">
    <source>
        <dbReference type="Proteomes" id="UP000523795"/>
    </source>
</evidence>
<proteinExistence type="predicted"/>
<dbReference type="InterPro" id="IPR023210">
    <property type="entry name" value="NADP_OxRdtase_dom"/>
</dbReference>
<organism evidence="2 3">
    <name type="scientific">Arthrobacter deserti</name>
    <dbReference type="NCBI Taxonomy" id="1742687"/>
    <lineage>
        <taxon>Bacteria</taxon>
        <taxon>Bacillati</taxon>
        <taxon>Actinomycetota</taxon>
        <taxon>Actinomycetes</taxon>
        <taxon>Micrococcales</taxon>
        <taxon>Micrococcaceae</taxon>
        <taxon>Arthrobacter</taxon>
    </lineage>
</organism>
<evidence type="ECO:0000259" key="1">
    <source>
        <dbReference type="Pfam" id="PF00248"/>
    </source>
</evidence>
<sequence length="312" mass="33087">MEHKRLGSSGLKVPRLSLGTMAWGEETNEESAGLMLRKYLDAGGTLIDTAALYADGNSEAIVGSFLGEMVPRQEVTLVSKAGVGLRKGEREVDASRGAMLRSLDASLARLGTDYLDLWLVHTWDAQVPLEETLSALEYAVASGRARYVGVSNYAGWQLARAACLSRVPLVAIQSEYSLVRRTAEREVIPAAAALGTGVMAWSPLGRGVLTGKYRGGTPADSRGASETRAGYVAPYLGPRPSRIVDALATAARGLDAEPLDLALSWALQQPGIDTAVVGPRTPAQLEQILKSVPRRMPAEIVSALNDIPAPPA</sequence>
<evidence type="ECO:0000313" key="2">
    <source>
        <dbReference type="EMBL" id="NKX49366.1"/>
    </source>
</evidence>
<dbReference type="InterPro" id="IPR018170">
    <property type="entry name" value="Aldo/ket_reductase_CS"/>
</dbReference>
<dbReference type="InterPro" id="IPR036812">
    <property type="entry name" value="NAD(P)_OxRdtase_dom_sf"/>
</dbReference>
<accession>A0ABX1JJL7</accession>
<dbReference type="InterPro" id="IPR020471">
    <property type="entry name" value="AKR"/>
</dbReference>
<dbReference type="PANTHER" id="PTHR43364:SF18">
    <property type="entry name" value="OXIDOREDUCTASE"/>
    <property type="match status" value="1"/>
</dbReference>
<dbReference type="Pfam" id="PF00248">
    <property type="entry name" value="Aldo_ket_red"/>
    <property type="match status" value="1"/>
</dbReference>
<feature type="domain" description="NADP-dependent oxidoreductase" evidence="1">
    <location>
        <begin position="15"/>
        <end position="305"/>
    </location>
</feature>
<dbReference type="InterPro" id="IPR050523">
    <property type="entry name" value="AKR_Detox_Biosynth"/>
</dbReference>
<dbReference type="PRINTS" id="PR00069">
    <property type="entry name" value="ALDKETRDTASE"/>
</dbReference>
<dbReference type="PROSITE" id="PS00062">
    <property type="entry name" value="ALDOKETO_REDUCTASE_2"/>
    <property type="match status" value="1"/>
</dbReference>
<dbReference type="EMBL" id="JAAZSR010000013">
    <property type="protein sequence ID" value="NKX49366.1"/>
    <property type="molecule type" value="Genomic_DNA"/>
</dbReference>
<dbReference type="SUPFAM" id="SSF51430">
    <property type="entry name" value="NAD(P)-linked oxidoreductase"/>
    <property type="match status" value="1"/>
</dbReference>
<dbReference type="Proteomes" id="UP000523795">
    <property type="component" value="Unassembled WGS sequence"/>
</dbReference>
<reference evidence="2 3" key="1">
    <citation type="submission" date="2020-04" db="EMBL/GenBank/DDBJ databases">
        <authorList>
            <person name="Liu S."/>
        </authorList>
    </citation>
    <scope>NUCLEOTIDE SEQUENCE [LARGE SCALE GENOMIC DNA]</scope>
    <source>
        <strain evidence="2 3">CGMCC 1.15091</strain>
    </source>
</reference>
<protein>
    <submittedName>
        <fullName evidence="2">Aldo/keto reductase</fullName>
    </submittedName>
</protein>
<keyword evidence="3" id="KW-1185">Reference proteome</keyword>
<dbReference type="Gene3D" id="3.20.20.100">
    <property type="entry name" value="NADP-dependent oxidoreductase domain"/>
    <property type="match status" value="1"/>
</dbReference>